<dbReference type="KEGG" id="kdj:28963950"/>
<dbReference type="Proteomes" id="UP000078595">
    <property type="component" value="Chromosome 1"/>
</dbReference>
<sequence length="77" mass="8293">MALAPALGYLRASELAQAMVTPSSENTVSFSFSYVSPGGQRREGLAEEVYHHRMCVEKPFEADEIVLVSLSGKSDGS</sequence>
<dbReference type="AlphaFoldDB" id="A0A1A6AEG3"/>
<dbReference type="OrthoDB" id="10451841at2759"/>
<accession>A0A1A6AEG3</accession>
<dbReference type="VEuPathDB" id="FungiDB:I303_00251"/>
<dbReference type="EMBL" id="CP144530">
    <property type="protein sequence ID" value="WWC57715.1"/>
    <property type="molecule type" value="Genomic_DNA"/>
</dbReference>
<gene>
    <name evidence="1" type="ORF">I303_00251</name>
    <name evidence="2" type="ORF">I303_100249</name>
</gene>
<evidence type="ECO:0000313" key="2">
    <source>
        <dbReference type="EMBL" id="WWC57715.1"/>
    </source>
</evidence>
<evidence type="ECO:0000313" key="3">
    <source>
        <dbReference type="Proteomes" id="UP000078595"/>
    </source>
</evidence>
<dbReference type="EMBL" id="KI894027">
    <property type="protein sequence ID" value="OBR88434.1"/>
    <property type="molecule type" value="Genomic_DNA"/>
</dbReference>
<name>A0A1A6AEG3_9TREE</name>
<organism evidence="1">
    <name type="scientific">Kwoniella dejecticola CBS 10117</name>
    <dbReference type="NCBI Taxonomy" id="1296121"/>
    <lineage>
        <taxon>Eukaryota</taxon>
        <taxon>Fungi</taxon>
        <taxon>Dikarya</taxon>
        <taxon>Basidiomycota</taxon>
        <taxon>Agaricomycotina</taxon>
        <taxon>Tremellomycetes</taxon>
        <taxon>Tremellales</taxon>
        <taxon>Cryptococcaceae</taxon>
        <taxon>Kwoniella</taxon>
    </lineage>
</organism>
<dbReference type="RefSeq" id="XP_018266276.1">
    <property type="nucleotide sequence ID" value="XM_018403622.1"/>
</dbReference>
<reference evidence="2" key="2">
    <citation type="submission" date="2013-07" db="EMBL/GenBank/DDBJ databases">
        <authorList>
            <consortium name="The Broad Institute Genome Sequencing Platform"/>
            <person name="Cuomo C."/>
            <person name="Litvintseva A."/>
            <person name="Chen Y."/>
            <person name="Heitman J."/>
            <person name="Sun S."/>
            <person name="Springer D."/>
            <person name="Dromer F."/>
            <person name="Young S.K."/>
            <person name="Zeng Q."/>
            <person name="Gargeya S."/>
            <person name="Fitzgerald M."/>
            <person name="Abouelleil A."/>
            <person name="Alvarado L."/>
            <person name="Berlin A.M."/>
            <person name="Chapman S.B."/>
            <person name="Dewar J."/>
            <person name="Goldberg J."/>
            <person name="Griggs A."/>
            <person name="Gujja S."/>
            <person name="Hansen M."/>
            <person name="Howarth C."/>
            <person name="Imamovic A."/>
            <person name="Larimer J."/>
            <person name="McCowan C."/>
            <person name="Murphy C."/>
            <person name="Pearson M."/>
            <person name="Priest M."/>
            <person name="Roberts A."/>
            <person name="Saif S."/>
            <person name="Shea T."/>
            <person name="Sykes S."/>
            <person name="Wortman J."/>
            <person name="Nusbaum C."/>
            <person name="Birren B."/>
        </authorList>
    </citation>
    <scope>NUCLEOTIDE SEQUENCE</scope>
    <source>
        <strain evidence="2">CBS 10117</strain>
    </source>
</reference>
<proteinExistence type="predicted"/>
<protein>
    <submittedName>
        <fullName evidence="1">Uncharacterized protein</fullName>
    </submittedName>
</protein>
<evidence type="ECO:0000313" key="1">
    <source>
        <dbReference type="EMBL" id="OBR88434.1"/>
    </source>
</evidence>
<reference evidence="2" key="3">
    <citation type="submission" date="2024-02" db="EMBL/GenBank/DDBJ databases">
        <title>Comparative genomics of Cryptococcus and Kwoniella reveals pathogenesis evolution and contrasting modes of karyotype evolution via chromosome fusion or intercentromeric recombination.</title>
        <authorList>
            <person name="Coelho M.A."/>
            <person name="David-Palma M."/>
            <person name="Shea T."/>
            <person name="Bowers K."/>
            <person name="McGinley-Smith S."/>
            <person name="Mohammad A.W."/>
            <person name="Gnirke A."/>
            <person name="Yurkov A.M."/>
            <person name="Nowrousian M."/>
            <person name="Sun S."/>
            <person name="Cuomo C.A."/>
            <person name="Heitman J."/>
        </authorList>
    </citation>
    <scope>NUCLEOTIDE SEQUENCE</scope>
    <source>
        <strain evidence="2">CBS 10117</strain>
    </source>
</reference>
<reference evidence="1" key="1">
    <citation type="submission" date="2013-07" db="EMBL/GenBank/DDBJ databases">
        <title>The Genome Sequence of Cryptococcus dejecticola CBS10117.</title>
        <authorList>
            <consortium name="The Broad Institute Genome Sequencing Platform"/>
            <person name="Cuomo C."/>
            <person name="Litvintseva A."/>
            <person name="Chen Y."/>
            <person name="Heitman J."/>
            <person name="Sun S."/>
            <person name="Springer D."/>
            <person name="Dromer F."/>
            <person name="Young S.K."/>
            <person name="Zeng Q."/>
            <person name="Gargeya S."/>
            <person name="Fitzgerald M."/>
            <person name="Abouelleil A."/>
            <person name="Alvarado L."/>
            <person name="Berlin A.M."/>
            <person name="Chapman S.B."/>
            <person name="Dewar J."/>
            <person name="Goldberg J."/>
            <person name="Griggs A."/>
            <person name="Gujja S."/>
            <person name="Hansen M."/>
            <person name="Howarth C."/>
            <person name="Imamovic A."/>
            <person name="Larimer J."/>
            <person name="McCowan C."/>
            <person name="Murphy C."/>
            <person name="Pearson M."/>
            <person name="Priest M."/>
            <person name="Roberts A."/>
            <person name="Saif S."/>
            <person name="Shea T."/>
            <person name="Sykes S."/>
            <person name="Wortman J."/>
            <person name="Nusbaum C."/>
            <person name="Birren B."/>
        </authorList>
    </citation>
    <scope>NUCLEOTIDE SEQUENCE [LARGE SCALE GENOMIC DNA]</scope>
    <source>
        <strain evidence="1">CBS 10117</strain>
    </source>
</reference>
<keyword evidence="3" id="KW-1185">Reference proteome</keyword>
<dbReference type="GeneID" id="28963950"/>